<dbReference type="GO" id="GO:0016887">
    <property type="term" value="F:ATP hydrolysis activity"/>
    <property type="evidence" value="ECO:0007669"/>
    <property type="project" value="InterPro"/>
</dbReference>
<feature type="region of interest" description="Disordered" evidence="4">
    <location>
        <begin position="284"/>
        <end position="324"/>
    </location>
</feature>
<reference evidence="7" key="1">
    <citation type="submission" date="2025-08" db="UniProtKB">
        <authorList>
            <consortium name="RefSeq"/>
        </authorList>
    </citation>
    <scope>IDENTIFICATION</scope>
    <source>
        <tissue evidence="7">Gonads</tissue>
    </source>
</reference>
<dbReference type="InterPro" id="IPR057126">
    <property type="entry name" value="NAV1-like_ubiquitin-like"/>
</dbReference>
<feature type="compositionally biased region" description="Low complexity" evidence="4">
    <location>
        <begin position="846"/>
        <end position="859"/>
    </location>
</feature>
<dbReference type="SMART" id="SM00382">
    <property type="entry name" value="AAA"/>
    <property type="match status" value="1"/>
</dbReference>
<feature type="region of interest" description="Disordered" evidence="4">
    <location>
        <begin position="726"/>
        <end position="866"/>
    </location>
</feature>
<dbReference type="Gene3D" id="1.10.418.10">
    <property type="entry name" value="Calponin-like domain"/>
    <property type="match status" value="1"/>
</dbReference>
<evidence type="ECO:0000313" key="7">
    <source>
        <dbReference type="RefSeq" id="XP_030764581.1"/>
    </source>
</evidence>
<dbReference type="InterPro" id="IPR057568">
    <property type="entry name" value="CortBP2_NAV1-like_AAA_lid"/>
</dbReference>
<sequence length="1842" mass="199824">MFPGCIRAPRSVQGSTDDVSKQTKSIIQIYTDWANHYLEKARSKKRVNSLATDCSDGVLLAEVIESVTSQKITDINRKPKTPTQMLDNINLCLATLHAQHIQGIEGISAQELRDGKLKAILALFFALSRHKQATKARQQQEMTPNRSSAIPHKGGATSSIPLPGSALPARRCPPDKVRPVASSSRATSPALSMIPRAPPGTQIASPYQTTQGSGGGVKGGTAQNASMLDKLKLFKNNEKPSSGTNGKRTSSSSGVSSAKSERSDSSISLEANIDAKPIKNVSRIKQTTKVTSSTTNKTVQQKNSPNASKKDNHKFPAAQQNGGPKMAIEVEKHKITGLPTSKIAEPKVRVSAVKEIKPSSGHHQPAAGNGTGIPKPTLAVKGTTKSVSSTNISSHHHKPQISREPSQTSLSNQKPAVALVSPIKNDQSKDCHQSLPKESQSQPNLCDNVTKEVSMKDAIKEYSVSKEEVSQHFSSVATGIQSHCSDNSVVYKVSNDCSFVENQNILISNRKETLTHPTDIISQLNQHQHLETLAETQEFSLEENCNQSKISSPPDKLPESPRLTTIPNHIRQTISKVTECVSVEKDKNISMKHIKEHSFSNANVNSNGNIKRNVEDSSKQDVFNLNANNVIDGMSEKVISVKDGENMNIEPMRPLMRDYCSTLTLPGRQRNPYNRAVTVDGDYCEISMANGYLSESELLRGPNPVDIADGYLSEGGSVLYARRLQNMPTHPMPNGPGLTVLTEQSTRRGGSSRDSPPPPPAPRGSSKSQRNGGIPQGSDSKHSSSNGHHWKRYGDSPGVGSPPPPAPGSPTSNRRERRGSPHGKEKSSSSKGVRGVPQSFGYVKRNGSTNGTGTTNGTGPPMQVIQNHNGKTAAVSAVPRTKVKVSGGTQTCSSDLQQSHKPSPPQFKSYSLTGNTANQLSQSVRERLMMGSQSLPKGGVHQEYGLVMRQMRPKASDGSLSDTQAIENCSPYAPWLRHSNTYSVAPRLSETDSMESLTSLPGHRSSLTHTRLLRDSPSRLSRSNSISYLRDRTFPRSTKSEKLYPSMLHRNTEPETEPYYCLPIGSLSHWSQPTSPAPGNARTFPLSPTHSGTPRHSIPKNDELHGSSISLVSTASSLYSSAEEKQAHEIRKLRRELGEAQEKVHTLTSQLSTNAHVVSAFEQSLTSMTQRLQHLTATSEKKDSELQELRQAMESLRAQSIQAGIGSSLARQPSSDSVSSLSSACSVDKQEKKKKKGWLRSSFTKAFSRNAKVTKVQSSHSEGESDRQHSPPPPAPIDQGQEVAELQKQLREKDLVLTDIRLEALSSAHQLESLKDTVMKMRSEMLSLKQNNERLQRMVTGTPNLPTDLALETRSSSSLDALSDLIPTEEPPPEVENDGKRIAISVYLGQPQSFERYYCEHYGYDGKGSSNTGTTELPVAYTTIGASTSWAQLDNAVRRAFKQYVARLDPGGGLGLGSDSIASYKLGEAERKPEAGPPDLLPVGYAIGRVSTVHVVLQPVAALAFETLIPKGVAQRLVSLLAEHRRLVLCGAPGTGKTHLATRLAEFHAQSLGRDPQEAVATFNVDNKSAKELRQYLQHLSEQAASGDTNVLPCVVVLDNLHKAGPLADALGSLPRNLPCLLGTMAQSACSATSLQLQHGFRWVLVAPHMEPARGLLGRVLRRRLASLELEQGPQPELAAILGWLPRVWQHLNAFLETHSSGDVAIGPRLFLSCPLELDAARAWFADVWNYSLAPYLREAAREGLQLYGRRAPWTDPTQFILDTYPWPGAPPQGLTTIPAKDVGLESNSSAQAENEGDPLLNMLMRLQEAANYSSPHSNDSDCNSLDSNAMHGGNAGTESVS</sequence>
<feature type="coiled-coil region" evidence="3">
    <location>
        <begin position="1311"/>
        <end position="1338"/>
    </location>
</feature>
<feature type="region of interest" description="Disordered" evidence="4">
    <location>
        <begin position="1250"/>
        <end position="1279"/>
    </location>
</feature>
<dbReference type="Gene3D" id="3.40.50.300">
    <property type="entry name" value="P-loop containing nucleotide triphosphate hydrolases"/>
    <property type="match status" value="1"/>
</dbReference>
<evidence type="ECO:0000259" key="5">
    <source>
        <dbReference type="PROSITE" id="PS50021"/>
    </source>
</evidence>
<evidence type="ECO:0000313" key="6">
    <source>
        <dbReference type="Proteomes" id="UP000504635"/>
    </source>
</evidence>
<dbReference type="KEGG" id="soy:115888857"/>
<dbReference type="Proteomes" id="UP000504635">
    <property type="component" value="Unplaced"/>
</dbReference>
<proteinExistence type="inferred from homology"/>
<dbReference type="InterPro" id="IPR027417">
    <property type="entry name" value="P-loop_NTPase"/>
</dbReference>
<feature type="compositionally biased region" description="Polar residues" evidence="4">
    <location>
        <begin position="181"/>
        <end position="190"/>
    </location>
</feature>
<feature type="region of interest" description="Disordered" evidence="4">
    <location>
        <begin position="425"/>
        <end position="444"/>
    </location>
</feature>
<dbReference type="SUPFAM" id="SSF47576">
    <property type="entry name" value="Calponin-homology domain, CH-domain"/>
    <property type="match status" value="1"/>
</dbReference>
<dbReference type="InterPro" id="IPR003959">
    <property type="entry name" value="ATPase_AAA_core"/>
</dbReference>
<dbReference type="PANTHER" id="PTHR12784">
    <property type="entry name" value="STEERIN"/>
    <property type="match status" value="1"/>
</dbReference>
<dbReference type="GO" id="GO:0005524">
    <property type="term" value="F:ATP binding"/>
    <property type="evidence" value="ECO:0007669"/>
    <property type="project" value="InterPro"/>
</dbReference>
<protein>
    <submittedName>
        <fullName evidence="7">Protein sickie isoform X1</fullName>
    </submittedName>
</protein>
<feature type="compositionally biased region" description="Low complexity" evidence="4">
    <location>
        <begin position="285"/>
        <end position="302"/>
    </location>
</feature>
<keyword evidence="2 3" id="KW-0175">Coiled coil</keyword>
<feature type="region of interest" description="Disordered" evidence="4">
    <location>
        <begin position="1811"/>
        <end position="1842"/>
    </location>
</feature>
<feature type="region of interest" description="Disordered" evidence="4">
    <location>
        <begin position="1207"/>
        <end position="1226"/>
    </location>
</feature>
<comment type="similarity">
    <text evidence="1">Belongs to the Nav/unc-53 family.</text>
</comment>
<dbReference type="GO" id="GO:0022008">
    <property type="term" value="P:neurogenesis"/>
    <property type="evidence" value="ECO:0007669"/>
    <property type="project" value="InterPro"/>
</dbReference>
<dbReference type="PROSITE" id="PS50021">
    <property type="entry name" value="CH"/>
    <property type="match status" value="1"/>
</dbReference>
<keyword evidence="6" id="KW-1185">Reference proteome</keyword>
<feature type="region of interest" description="Disordered" evidence="4">
    <location>
        <begin position="356"/>
        <end position="413"/>
    </location>
</feature>
<gene>
    <name evidence="7" type="primary">LOC115888857</name>
</gene>
<feature type="domain" description="Calponin-homology (CH)" evidence="5">
    <location>
        <begin position="24"/>
        <end position="132"/>
    </location>
</feature>
<organism evidence="6 7">
    <name type="scientific">Sitophilus oryzae</name>
    <name type="common">Rice weevil</name>
    <name type="synonym">Curculio oryzae</name>
    <dbReference type="NCBI Taxonomy" id="7048"/>
    <lineage>
        <taxon>Eukaryota</taxon>
        <taxon>Metazoa</taxon>
        <taxon>Ecdysozoa</taxon>
        <taxon>Arthropoda</taxon>
        <taxon>Hexapoda</taxon>
        <taxon>Insecta</taxon>
        <taxon>Pterygota</taxon>
        <taxon>Neoptera</taxon>
        <taxon>Endopterygota</taxon>
        <taxon>Coleoptera</taxon>
        <taxon>Polyphaga</taxon>
        <taxon>Cucujiformia</taxon>
        <taxon>Curculionidae</taxon>
        <taxon>Dryophthorinae</taxon>
        <taxon>Sitophilus</taxon>
    </lineage>
</organism>
<dbReference type="RefSeq" id="XP_030764581.1">
    <property type="nucleotide sequence ID" value="XM_030908721.1"/>
</dbReference>
<dbReference type="PANTHER" id="PTHR12784:SF28">
    <property type="entry name" value="PROTEIN SICKIE"/>
    <property type="match status" value="1"/>
</dbReference>
<dbReference type="InterPro" id="IPR003593">
    <property type="entry name" value="AAA+_ATPase"/>
</dbReference>
<feature type="compositionally biased region" description="Low complexity" evidence="4">
    <location>
        <begin position="1214"/>
        <end position="1226"/>
    </location>
</feature>
<dbReference type="Pfam" id="PF00307">
    <property type="entry name" value="CH"/>
    <property type="match status" value="1"/>
</dbReference>
<dbReference type="SMART" id="SM00033">
    <property type="entry name" value="CH"/>
    <property type="match status" value="1"/>
</dbReference>
<dbReference type="InParanoid" id="A0A6J2YMT3"/>
<feature type="compositionally biased region" description="Polar residues" evidence="4">
    <location>
        <begin position="887"/>
        <end position="912"/>
    </location>
</feature>
<dbReference type="FunCoup" id="A0A6J2YMT3">
    <property type="interactions" value="408"/>
</dbReference>
<dbReference type="GeneID" id="115888857"/>
<feature type="compositionally biased region" description="Basic and acidic residues" evidence="4">
    <location>
        <begin position="818"/>
        <end position="828"/>
    </location>
</feature>
<evidence type="ECO:0000256" key="2">
    <source>
        <dbReference type="ARBA" id="ARBA00023054"/>
    </source>
</evidence>
<dbReference type="Pfam" id="PF23092">
    <property type="entry name" value="Ubiquitin_6"/>
    <property type="match status" value="1"/>
</dbReference>
<feature type="region of interest" description="Disordered" evidence="4">
    <location>
        <begin position="1071"/>
        <end position="1104"/>
    </location>
</feature>
<evidence type="ECO:0000256" key="4">
    <source>
        <dbReference type="SAM" id="MobiDB-lite"/>
    </source>
</evidence>
<dbReference type="OrthoDB" id="2161974at2759"/>
<dbReference type="SUPFAM" id="SSF52540">
    <property type="entry name" value="P-loop containing nucleoside triphosphate hydrolases"/>
    <property type="match status" value="1"/>
</dbReference>
<feature type="region of interest" description="Disordered" evidence="4">
    <location>
        <begin position="235"/>
        <end position="268"/>
    </location>
</feature>
<evidence type="ECO:0000256" key="3">
    <source>
        <dbReference type="SAM" id="Coils"/>
    </source>
</evidence>
<dbReference type="InterPro" id="IPR001715">
    <property type="entry name" value="CH_dom"/>
</dbReference>
<feature type="compositionally biased region" description="Polar residues" evidence="4">
    <location>
        <begin position="383"/>
        <end position="393"/>
    </location>
</feature>
<dbReference type="InterPro" id="IPR039041">
    <property type="entry name" value="Nav/unc-53"/>
</dbReference>
<feature type="compositionally biased region" description="Polar residues" evidence="4">
    <location>
        <begin position="239"/>
        <end position="249"/>
    </location>
</feature>
<feature type="region of interest" description="Disordered" evidence="4">
    <location>
        <begin position="134"/>
        <end position="222"/>
    </location>
</feature>
<dbReference type="Pfam" id="PF25408">
    <property type="entry name" value="AAA_lid_NAV1"/>
    <property type="match status" value="1"/>
</dbReference>
<dbReference type="CDD" id="cd21212">
    <property type="entry name" value="CH_NAV2-like"/>
    <property type="match status" value="1"/>
</dbReference>
<feature type="region of interest" description="Disordered" evidence="4">
    <location>
        <begin position="885"/>
        <end position="912"/>
    </location>
</feature>
<dbReference type="Pfam" id="PF00004">
    <property type="entry name" value="AAA"/>
    <property type="match status" value="1"/>
</dbReference>
<feature type="coiled-coil region" evidence="3">
    <location>
        <begin position="1123"/>
        <end position="1199"/>
    </location>
</feature>
<accession>A0A6J2YMT3</accession>
<feature type="compositionally biased region" description="Polar residues" evidence="4">
    <location>
        <begin position="403"/>
        <end position="413"/>
    </location>
</feature>
<name>A0A6J2YMT3_SITOR</name>
<evidence type="ECO:0000256" key="1">
    <source>
        <dbReference type="ARBA" id="ARBA00006255"/>
    </source>
</evidence>
<dbReference type="InterPro" id="IPR036872">
    <property type="entry name" value="CH_dom_sf"/>
</dbReference>
<feature type="compositionally biased region" description="Polar residues" evidence="4">
    <location>
        <begin position="135"/>
        <end position="148"/>
    </location>
</feature>